<sequence length="712" mass="78767">MEQPIENGSIPVETFGELLLLESFLDRASRHALHKLNLRLRLGRFQERKQNARPAGIENSLSSRTDKDAASVEKIICELSNLHPKVQSTFSIVNRLLARTGNNEPADGLRIRSKAYKLLCMCFYDLFPAQIACEALPMQHGKENSHGSRVRSVSLSSYNPALDKPEDNFLWTLIRPCRSPVALLQLFLSFSAQAAQLQRSHVEPEAILAVGSHWYTLLLDFFVQLGLSSYEFGEWSAEQVLSAMDLVDSNLADRNVLYPTLWNHGNAADIQTFDSDFRAVRKLINGLCSSQGALRSAEGLFKRCSPHSFCYRFNLYISAVLDRLESPTLDLYASIRQSDRFPKSFFGTPDQTAAANMPANLQLVDNDTSRMLLDPFSPCAQLSAIAFEGGAVGGQSPSERVAQAHAYNAMAISAKRSAMTLTGDDDESDESDESDIEMSPSRHASIKRQRSNDQVSTPLNRTTSRRKGYSQPNPPIVDGSRMDIDSSTLLESPSVLLSAKHDKRVRDSVMMHSHAPPALDFTSMKNSTPDIETSGPNMVSSSAMTTPKSQTGDNLKGEKPKYVPDRTHGDIEGGGRLHHRRHDPNTLGTPNIKRSAALEPPPQTLLSPKNIEAAQRKNIRLEELMAQSDIYSDADMAEDHRVTPQRNKSSTEGIALIQITPEHQIGQAADARASSASRYVQRREQGDTEGGGRKHRKRIRNGAPDSLLYMGS</sequence>
<dbReference type="EMBL" id="JANBTW010000014">
    <property type="protein sequence ID" value="KAJ2679211.1"/>
    <property type="molecule type" value="Genomic_DNA"/>
</dbReference>
<gene>
    <name evidence="2" type="ORF">GGI25_001779</name>
</gene>
<evidence type="ECO:0000313" key="3">
    <source>
        <dbReference type="Proteomes" id="UP001151518"/>
    </source>
</evidence>
<reference evidence="2" key="1">
    <citation type="submission" date="2022-07" db="EMBL/GenBank/DDBJ databases">
        <title>Phylogenomic reconstructions and comparative analyses of Kickxellomycotina fungi.</title>
        <authorList>
            <person name="Reynolds N.K."/>
            <person name="Stajich J.E."/>
            <person name="Barry K."/>
            <person name="Grigoriev I.V."/>
            <person name="Crous P."/>
            <person name="Smith M.E."/>
        </authorList>
    </citation>
    <scope>NUCLEOTIDE SEQUENCE</scope>
    <source>
        <strain evidence="2">NRRL 3115</strain>
    </source>
</reference>
<feature type="compositionally biased region" description="Basic and acidic residues" evidence="1">
    <location>
        <begin position="555"/>
        <end position="575"/>
    </location>
</feature>
<feature type="region of interest" description="Disordered" evidence="1">
    <location>
        <begin position="516"/>
        <end position="606"/>
    </location>
</feature>
<organism evidence="2 3">
    <name type="scientific">Coemansia spiralis</name>
    <dbReference type="NCBI Taxonomy" id="417178"/>
    <lineage>
        <taxon>Eukaryota</taxon>
        <taxon>Fungi</taxon>
        <taxon>Fungi incertae sedis</taxon>
        <taxon>Zoopagomycota</taxon>
        <taxon>Kickxellomycotina</taxon>
        <taxon>Kickxellomycetes</taxon>
        <taxon>Kickxellales</taxon>
        <taxon>Kickxellaceae</taxon>
        <taxon>Coemansia</taxon>
    </lineage>
</organism>
<feature type="compositionally biased region" description="Low complexity" evidence="1">
    <location>
        <begin position="668"/>
        <end position="678"/>
    </location>
</feature>
<comment type="caution">
    <text evidence="2">The sequence shown here is derived from an EMBL/GenBank/DDBJ whole genome shotgun (WGS) entry which is preliminary data.</text>
</comment>
<dbReference type="OrthoDB" id="5580541at2759"/>
<evidence type="ECO:0000256" key="1">
    <source>
        <dbReference type="SAM" id="MobiDB-lite"/>
    </source>
</evidence>
<dbReference type="Proteomes" id="UP001151518">
    <property type="component" value="Unassembled WGS sequence"/>
</dbReference>
<feature type="compositionally biased region" description="Basic and acidic residues" evidence="1">
    <location>
        <begin position="681"/>
        <end position="692"/>
    </location>
</feature>
<proteinExistence type="predicted"/>
<feature type="compositionally biased region" description="Polar residues" evidence="1">
    <location>
        <begin position="452"/>
        <end position="462"/>
    </location>
</feature>
<dbReference type="AlphaFoldDB" id="A0A9W8GBN6"/>
<feature type="compositionally biased region" description="Polar residues" evidence="1">
    <location>
        <begin position="523"/>
        <end position="553"/>
    </location>
</feature>
<evidence type="ECO:0000313" key="2">
    <source>
        <dbReference type="EMBL" id="KAJ2679211.1"/>
    </source>
</evidence>
<protein>
    <submittedName>
        <fullName evidence="2">Uncharacterized protein</fullName>
    </submittedName>
</protein>
<accession>A0A9W8GBN6</accession>
<feature type="region of interest" description="Disordered" evidence="1">
    <location>
        <begin position="665"/>
        <end position="712"/>
    </location>
</feature>
<name>A0A9W8GBN6_9FUNG</name>
<feature type="compositionally biased region" description="Acidic residues" evidence="1">
    <location>
        <begin position="423"/>
        <end position="436"/>
    </location>
</feature>
<feature type="region of interest" description="Disordered" evidence="1">
    <location>
        <begin position="420"/>
        <end position="482"/>
    </location>
</feature>